<keyword evidence="1" id="KW-0812">Transmembrane</keyword>
<proteinExistence type="predicted"/>
<keyword evidence="1" id="KW-1133">Transmembrane helix</keyword>
<dbReference type="AlphaFoldDB" id="A0A7W9EG89"/>
<evidence type="ECO:0000256" key="1">
    <source>
        <dbReference type="SAM" id="Phobius"/>
    </source>
</evidence>
<evidence type="ECO:0000313" key="3">
    <source>
        <dbReference type="Proteomes" id="UP000557739"/>
    </source>
</evidence>
<feature type="transmembrane region" description="Helical" evidence="1">
    <location>
        <begin position="12"/>
        <end position="33"/>
    </location>
</feature>
<dbReference type="EMBL" id="JACIJJ010000001">
    <property type="protein sequence ID" value="MBB5696853.1"/>
    <property type="molecule type" value="Genomic_DNA"/>
</dbReference>
<gene>
    <name evidence="2" type="ORF">FHR19_000178</name>
</gene>
<protein>
    <submittedName>
        <fullName evidence="2">Uncharacterized protein</fullName>
    </submittedName>
</protein>
<name>A0A7W9EG89_9SPHN</name>
<accession>A0A7W9EG89</accession>
<keyword evidence="1" id="KW-0472">Membrane</keyword>
<sequence>MRKITPQQRNALIAAVVLFIVIWICVIAFRVTLMSSDTPVRSFT</sequence>
<comment type="caution">
    <text evidence="2">The sequence shown here is derived from an EMBL/GenBank/DDBJ whole genome shotgun (WGS) entry which is preliminary data.</text>
</comment>
<dbReference type="Proteomes" id="UP000557739">
    <property type="component" value="Unassembled WGS sequence"/>
</dbReference>
<reference evidence="2 3" key="1">
    <citation type="submission" date="2020-08" db="EMBL/GenBank/DDBJ databases">
        <title>Genomic Encyclopedia of Type Strains, Phase IV (KMG-IV): sequencing the most valuable type-strain genomes for metagenomic binning, comparative biology and taxonomic classification.</title>
        <authorList>
            <person name="Goeker M."/>
        </authorList>
    </citation>
    <scope>NUCLEOTIDE SEQUENCE [LARGE SCALE GENOMIC DNA]</scope>
    <source>
        <strain evidence="2 3">DSM 27244</strain>
    </source>
</reference>
<organism evidence="2 3">
    <name type="scientific">Sphingomonas yantingensis</name>
    <dbReference type="NCBI Taxonomy" id="1241761"/>
    <lineage>
        <taxon>Bacteria</taxon>
        <taxon>Pseudomonadati</taxon>
        <taxon>Pseudomonadota</taxon>
        <taxon>Alphaproteobacteria</taxon>
        <taxon>Sphingomonadales</taxon>
        <taxon>Sphingomonadaceae</taxon>
        <taxon>Sphingomonas</taxon>
    </lineage>
</organism>
<evidence type="ECO:0000313" key="2">
    <source>
        <dbReference type="EMBL" id="MBB5696853.1"/>
    </source>
</evidence>
<dbReference type="RefSeq" id="WP_281375627.1">
    <property type="nucleotide sequence ID" value="NZ_JACIJJ010000001.1"/>
</dbReference>
<keyword evidence="3" id="KW-1185">Reference proteome</keyword>